<dbReference type="InterPro" id="IPR001356">
    <property type="entry name" value="HD"/>
</dbReference>
<evidence type="ECO:0000256" key="2">
    <source>
        <dbReference type="ARBA" id="ARBA00023125"/>
    </source>
</evidence>
<dbReference type="Ensembl" id="ENSEBUT00000023183.1">
    <property type="protein sequence ID" value="ENSEBUP00000022607.1"/>
    <property type="gene ID" value="ENSEBUG00000013924.1"/>
</dbReference>
<evidence type="ECO:0000256" key="7">
    <source>
        <dbReference type="SAM" id="MobiDB-lite"/>
    </source>
</evidence>
<evidence type="ECO:0000256" key="1">
    <source>
        <dbReference type="ARBA" id="ARBA00007916"/>
    </source>
</evidence>
<dbReference type="InterPro" id="IPR017970">
    <property type="entry name" value="Homeobox_CS"/>
</dbReference>
<proteinExistence type="evidence at transcript level"/>
<dbReference type="FunFam" id="1.10.10.60:FF:000707">
    <property type="entry name" value="Dlx"/>
    <property type="match status" value="1"/>
</dbReference>
<dbReference type="GeneTree" id="ENSGT00940000160029"/>
<dbReference type="GO" id="GO:0005634">
    <property type="term" value="C:nucleus"/>
    <property type="evidence" value="ECO:0007669"/>
    <property type="project" value="UniProtKB-SubCell"/>
</dbReference>
<evidence type="ECO:0000256" key="4">
    <source>
        <dbReference type="ARBA" id="ARBA00023242"/>
    </source>
</evidence>
<dbReference type="GO" id="GO:0030154">
    <property type="term" value="P:cell differentiation"/>
    <property type="evidence" value="ECO:0007669"/>
    <property type="project" value="TreeGrafter"/>
</dbReference>
<dbReference type="Gene3D" id="1.10.10.60">
    <property type="entry name" value="Homeodomain-like"/>
    <property type="match status" value="1"/>
</dbReference>
<feature type="DNA-binding region" description="Homeobox" evidence="5">
    <location>
        <begin position="136"/>
        <end position="195"/>
    </location>
</feature>
<evidence type="ECO:0000313" key="10">
    <source>
        <dbReference type="Ensembl" id="ENSEBUP00000022607.1"/>
    </source>
</evidence>
<sequence length="283" mass="30419">MLAGPGNGLLAMAEHLDSSKLGQDYGVVASQRGSPLHRVDVHPAYLQGAHSLHSSSYGPIGDGPFGSATGPYGRPLSYPYLTSLPNPCPSSPYAQPLPPYQLGSRIPDTRPGIDGSDKRPGMVNGALCLERKGKKVRKPRTIYSSLQLQTLNRRFQQTQYLALPERAELAAALGLTQTQIKIWFQNKRSKYKKIMKQAGGTPNEPSPAPWLGGQPLPLPGTDYHHSPPPWDPGPGGKEAGGVLQGSHLPLGAHSTIMPGSFLNSGFQTWSPGRLDTPTHQQLM</sequence>
<dbReference type="CDD" id="cd00086">
    <property type="entry name" value="homeodomain"/>
    <property type="match status" value="1"/>
</dbReference>
<dbReference type="OMA" id="HSTIMPG"/>
<feature type="compositionally biased region" description="Gly residues" evidence="7">
    <location>
        <begin position="233"/>
        <end position="243"/>
    </location>
</feature>
<dbReference type="Pfam" id="PF00046">
    <property type="entry name" value="Homeodomain"/>
    <property type="match status" value="1"/>
</dbReference>
<accession>R4WCJ0</accession>
<dbReference type="PROSITE" id="PS00027">
    <property type="entry name" value="HOMEOBOX_1"/>
    <property type="match status" value="1"/>
</dbReference>
<keyword evidence="3 5" id="KW-0371">Homeobox</keyword>
<evidence type="ECO:0000256" key="3">
    <source>
        <dbReference type="ARBA" id="ARBA00023155"/>
    </source>
</evidence>
<dbReference type="PRINTS" id="PR00024">
    <property type="entry name" value="HOMEOBOX"/>
</dbReference>
<reference evidence="9" key="1">
    <citation type="submission" date="2011-11" db="EMBL/GenBank/DDBJ databases">
        <title>Hagfish Dlx genes.</title>
        <authorList>
            <person name="Fujimoto S."/>
            <person name="Ota K.G."/>
            <person name="Kuraku S."/>
            <person name="Kuratani S."/>
        </authorList>
    </citation>
    <scope>NUCLEOTIDE SEQUENCE</scope>
</reference>
<feature type="domain" description="Homeobox" evidence="8">
    <location>
        <begin position="134"/>
        <end position="194"/>
    </location>
</feature>
<comment type="similarity">
    <text evidence="1">Belongs to the distal-less homeobox family.</text>
</comment>
<dbReference type="PROSITE" id="PS50071">
    <property type="entry name" value="HOMEOBOX_2"/>
    <property type="match status" value="1"/>
</dbReference>
<dbReference type="PANTHER" id="PTHR24327">
    <property type="entry name" value="HOMEOBOX PROTEIN"/>
    <property type="match status" value="1"/>
</dbReference>
<protein>
    <submittedName>
        <fullName evidence="10">Distal-less homeobox 1a</fullName>
    </submittedName>
    <submittedName>
        <fullName evidence="9">Distal-less homeobox protein 6C</fullName>
    </submittedName>
</protein>
<keyword evidence="2 5" id="KW-0238">DNA-binding</keyword>
<evidence type="ECO:0000313" key="9">
    <source>
        <dbReference type="EMBL" id="BAN19969.1"/>
    </source>
</evidence>
<dbReference type="InterPro" id="IPR000047">
    <property type="entry name" value="HTH_motif"/>
</dbReference>
<dbReference type="SMART" id="SM00389">
    <property type="entry name" value="HOX"/>
    <property type="match status" value="1"/>
</dbReference>
<evidence type="ECO:0000313" key="11">
    <source>
        <dbReference type="Proteomes" id="UP000694388"/>
    </source>
</evidence>
<dbReference type="SUPFAM" id="SSF46689">
    <property type="entry name" value="Homeodomain-like"/>
    <property type="match status" value="1"/>
</dbReference>
<evidence type="ECO:0000259" key="8">
    <source>
        <dbReference type="PROSITE" id="PS50071"/>
    </source>
</evidence>
<dbReference type="InterPro" id="IPR050460">
    <property type="entry name" value="Distal-less_Homeobox_TF"/>
</dbReference>
<comment type="subcellular location">
    <subcellularLocation>
        <location evidence="5 6">Nucleus</location>
    </subcellularLocation>
</comment>
<dbReference type="AlphaFoldDB" id="R4WCJ0"/>
<dbReference type="PANTHER" id="PTHR24327:SF81">
    <property type="entry name" value="HOMEOTIC PROTEIN DISTAL-LESS-RELATED"/>
    <property type="match status" value="1"/>
</dbReference>
<dbReference type="Proteomes" id="UP000694388">
    <property type="component" value="Unplaced"/>
</dbReference>
<organism evidence="9">
    <name type="scientific">Eptatretus burgeri</name>
    <name type="common">Inshore hagfish</name>
    <dbReference type="NCBI Taxonomy" id="7764"/>
    <lineage>
        <taxon>Eukaryota</taxon>
        <taxon>Metazoa</taxon>
        <taxon>Chordata</taxon>
        <taxon>Craniata</taxon>
        <taxon>Vertebrata</taxon>
        <taxon>Cyclostomata</taxon>
        <taxon>Myxini</taxon>
        <taxon>Myxiniformes</taxon>
        <taxon>Myxinidae</taxon>
        <taxon>Eptatretinae</taxon>
        <taxon>Eptatretus</taxon>
    </lineage>
</organism>
<keyword evidence="4 5" id="KW-0539">Nucleus</keyword>
<reference evidence="10" key="2">
    <citation type="submission" date="2025-05" db="UniProtKB">
        <authorList>
            <consortium name="Ensembl"/>
        </authorList>
    </citation>
    <scope>IDENTIFICATION</scope>
</reference>
<dbReference type="PRINTS" id="PR00031">
    <property type="entry name" value="HTHREPRESSR"/>
</dbReference>
<dbReference type="GO" id="GO:0000981">
    <property type="term" value="F:DNA-binding transcription factor activity, RNA polymerase II-specific"/>
    <property type="evidence" value="ECO:0007669"/>
    <property type="project" value="InterPro"/>
</dbReference>
<evidence type="ECO:0000256" key="5">
    <source>
        <dbReference type="PROSITE-ProRule" id="PRU00108"/>
    </source>
</evidence>
<gene>
    <name evidence="9" type="primary">4</name>
    <name evidence="9" type="synonym">6C</name>
    <name evidence="9" type="synonym">EbDlx1</name>
</gene>
<keyword evidence="11" id="KW-1185">Reference proteome</keyword>
<dbReference type="EMBL" id="AB679712">
    <property type="protein sequence ID" value="BAN19969.1"/>
    <property type="molecule type" value="mRNA"/>
</dbReference>
<dbReference type="InterPro" id="IPR009057">
    <property type="entry name" value="Homeodomain-like_sf"/>
</dbReference>
<dbReference type="GO" id="GO:0000978">
    <property type="term" value="F:RNA polymerase II cis-regulatory region sequence-specific DNA binding"/>
    <property type="evidence" value="ECO:0007669"/>
    <property type="project" value="TreeGrafter"/>
</dbReference>
<evidence type="ECO:0000256" key="6">
    <source>
        <dbReference type="RuleBase" id="RU000682"/>
    </source>
</evidence>
<name>R4WCJ0_EPTBU</name>
<feature type="region of interest" description="Disordered" evidence="7">
    <location>
        <begin position="195"/>
        <end position="245"/>
    </location>
</feature>
<dbReference type="InterPro" id="IPR020479">
    <property type="entry name" value="HD_metazoa"/>
</dbReference>